<evidence type="ECO:0000256" key="8">
    <source>
        <dbReference type="ARBA" id="ARBA00022840"/>
    </source>
</evidence>
<evidence type="ECO:0000259" key="13">
    <source>
        <dbReference type="PROSITE" id="PS50885"/>
    </source>
</evidence>
<dbReference type="InterPro" id="IPR036890">
    <property type="entry name" value="HATPase_C_sf"/>
</dbReference>
<dbReference type="SUPFAM" id="SSF55874">
    <property type="entry name" value="ATPase domain of HSP90 chaperone/DNA topoisomerase II/histidine kinase"/>
    <property type="match status" value="1"/>
</dbReference>
<keyword evidence="7 14" id="KW-0418">Kinase</keyword>
<dbReference type="SUPFAM" id="SSF158472">
    <property type="entry name" value="HAMP domain-like"/>
    <property type="match status" value="1"/>
</dbReference>
<dbReference type="Gene3D" id="6.10.340.10">
    <property type="match status" value="1"/>
</dbReference>
<keyword evidence="11" id="KW-0472">Membrane</keyword>
<keyword evidence="9" id="KW-0902">Two-component regulatory system</keyword>
<evidence type="ECO:0000256" key="2">
    <source>
        <dbReference type="ARBA" id="ARBA00004370"/>
    </source>
</evidence>
<dbReference type="PRINTS" id="PR00344">
    <property type="entry name" value="BCTRLSENSOR"/>
</dbReference>
<dbReference type="PROSITE" id="PS50109">
    <property type="entry name" value="HIS_KIN"/>
    <property type="match status" value="1"/>
</dbReference>
<evidence type="ECO:0000259" key="12">
    <source>
        <dbReference type="PROSITE" id="PS50109"/>
    </source>
</evidence>
<dbReference type="InterPro" id="IPR003660">
    <property type="entry name" value="HAMP_dom"/>
</dbReference>
<dbReference type="SMART" id="SM00304">
    <property type="entry name" value="HAMP"/>
    <property type="match status" value="1"/>
</dbReference>
<comment type="subcellular location">
    <subcellularLocation>
        <location evidence="2">Membrane</location>
    </subcellularLocation>
</comment>
<dbReference type="PANTHER" id="PTHR42878:SF7">
    <property type="entry name" value="SENSOR HISTIDINE KINASE GLRK"/>
    <property type="match status" value="1"/>
</dbReference>
<keyword evidence="6" id="KW-0547">Nucleotide-binding</keyword>
<dbReference type="SMART" id="SM00387">
    <property type="entry name" value="HATPase_c"/>
    <property type="match status" value="1"/>
</dbReference>
<name>A0ABU9LWW6_9BACT</name>
<feature type="domain" description="HAMP" evidence="13">
    <location>
        <begin position="197"/>
        <end position="249"/>
    </location>
</feature>
<dbReference type="Pfam" id="PF02518">
    <property type="entry name" value="HATPase_c"/>
    <property type="match status" value="1"/>
</dbReference>
<keyword evidence="4" id="KW-0597">Phosphoprotein</keyword>
<sequence length="547" mass="61086">MANRARNPLLLQLVRHLRLTVKTKIWLAVTSIVLLFSFFVLFYLPAIQEQSLLNNFNKDVQNQANTVALGVKIAMTEQNFQGVQTAMDFVKQDPLLQFVSLVQTDTVWDANHTQSHITRTVFKTYPERKKINVDAVSNDFTVVKRAGFSTPIMSGEILLASSTQEIVQNKRHIRLTSLFFSFVVFSIGIGIGFVLAKNISVPVLKLRDAATKVGRGDLTQRVPSNSRDEIGELGTAFNKMVTDLSTTRHELEARSSELLVEKKKSDDLLEGLKKTLADLRETQEQLIRQEKLVSIGQLTKGLVDRLLNPLSYVNNFAEMSNELLDECRQLLGQEPYATDAYVQTELVPLLALIESNTGKINDHGASMTRIVRSMDKLLQAKSVQFVEVDINAFVDEQLAAYRKEVDEDDRTIPVELVKDANEENVSARIVPAEISTVLFSLLNNALYSVREKSRLNPAFQPRLTVTTAFQAAEVKIQIRDNGPGISEVEKGQLFSPFFTTKPTSKGTGLGLFISQDIVKNHKGHITVETQPDVCTTFTISLPTVAYA</sequence>
<dbReference type="PANTHER" id="PTHR42878">
    <property type="entry name" value="TWO-COMPONENT HISTIDINE KINASE"/>
    <property type="match status" value="1"/>
</dbReference>
<organism evidence="14 15">
    <name type="scientific">Hymenobacter segetis</name>
    <dbReference type="NCBI Taxonomy" id="2025509"/>
    <lineage>
        <taxon>Bacteria</taxon>
        <taxon>Pseudomonadati</taxon>
        <taxon>Bacteroidota</taxon>
        <taxon>Cytophagia</taxon>
        <taxon>Cytophagales</taxon>
        <taxon>Hymenobacteraceae</taxon>
        <taxon>Hymenobacter</taxon>
    </lineage>
</organism>
<comment type="caution">
    <text evidence="14">The sequence shown here is derived from an EMBL/GenBank/DDBJ whole genome shotgun (WGS) entry which is preliminary data.</text>
</comment>
<dbReference type="InterPro" id="IPR003594">
    <property type="entry name" value="HATPase_dom"/>
</dbReference>
<evidence type="ECO:0000256" key="7">
    <source>
        <dbReference type="ARBA" id="ARBA00022777"/>
    </source>
</evidence>
<dbReference type="EC" id="2.7.13.3" evidence="3"/>
<evidence type="ECO:0000256" key="5">
    <source>
        <dbReference type="ARBA" id="ARBA00022679"/>
    </source>
</evidence>
<evidence type="ECO:0000256" key="11">
    <source>
        <dbReference type="SAM" id="Phobius"/>
    </source>
</evidence>
<dbReference type="EMBL" id="JBCEVZ010000028">
    <property type="protein sequence ID" value="MEL5995050.1"/>
    <property type="molecule type" value="Genomic_DNA"/>
</dbReference>
<evidence type="ECO:0000256" key="9">
    <source>
        <dbReference type="ARBA" id="ARBA00023012"/>
    </source>
</evidence>
<evidence type="ECO:0000313" key="15">
    <source>
        <dbReference type="Proteomes" id="UP001479606"/>
    </source>
</evidence>
<dbReference type="RefSeq" id="WP_342298567.1">
    <property type="nucleotide sequence ID" value="NZ_JBCEVZ010000028.1"/>
</dbReference>
<feature type="transmembrane region" description="Helical" evidence="11">
    <location>
        <begin position="178"/>
        <end position="196"/>
    </location>
</feature>
<dbReference type="InterPro" id="IPR005467">
    <property type="entry name" value="His_kinase_dom"/>
</dbReference>
<keyword evidence="11" id="KW-0812">Transmembrane</keyword>
<dbReference type="GO" id="GO:0016301">
    <property type="term" value="F:kinase activity"/>
    <property type="evidence" value="ECO:0007669"/>
    <property type="project" value="UniProtKB-KW"/>
</dbReference>
<keyword evidence="10" id="KW-0175">Coiled coil</keyword>
<dbReference type="PROSITE" id="PS50885">
    <property type="entry name" value="HAMP"/>
    <property type="match status" value="1"/>
</dbReference>
<feature type="domain" description="Histidine kinase" evidence="12">
    <location>
        <begin position="301"/>
        <end position="545"/>
    </location>
</feature>
<dbReference type="InterPro" id="IPR004358">
    <property type="entry name" value="Sig_transdc_His_kin-like_C"/>
</dbReference>
<dbReference type="CDD" id="cd06225">
    <property type="entry name" value="HAMP"/>
    <property type="match status" value="1"/>
</dbReference>
<keyword evidence="11" id="KW-1133">Transmembrane helix</keyword>
<protein>
    <recommendedName>
        <fullName evidence="3">histidine kinase</fullName>
        <ecNumber evidence="3">2.7.13.3</ecNumber>
    </recommendedName>
</protein>
<comment type="catalytic activity">
    <reaction evidence="1">
        <text>ATP + protein L-histidine = ADP + protein N-phospho-L-histidine.</text>
        <dbReference type="EC" id="2.7.13.3"/>
    </reaction>
</comment>
<proteinExistence type="predicted"/>
<dbReference type="InterPro" id="IPR050351">
    <property type="entry name" value="BphY/WalK/GraS-like"/>
</dbReference>
<dbReference type="Pfam" id="PF00672">
    <property type="entry name" value="HAMP"/>
    <property type="match status" value="1"/>
</dbReference>
<gene>
    <name evidence="14" type="ORF">AAFH49_12600</name>
</gene>
<keyword evidence="8" id="KW-0067">ATP-binding</keyword>
<dbReference type="Gene3D" id="1.10.287.130">
    <property type="match status" value="1"/>
</dbReference>
<keyword evidence="5" id="KW-0808">Transferase</keyword>
<reference evidence="14 15" key="1">
    <citation type="journal article" date="2018" name="Arch. Microbiol.">
        <title>Hymenobacter segetis sp. nov., isolated from soil.</title>
        <authorList>
            <person name="Ten L.N."/>
            <person name="Lim S.J."/>
            <person name="Kim B.O."/>
            <person name="Kang I.K."/>
            <person name="Jung H.Y."/>
        </authorList>
    </citation>
    <scope>NUCLEOTIDE SEQUENCE [LARGE SCALE GENOMIC DNA]</scope>
    <source>
        <strain evidence="14 15">S7-3-11</strain>
    </source>
</reference>
<evidence type="ECO:0000256" key="4">
    <source>
        <dbReference type="ARBA" id="ARBA00022553"/>
    </source>
</evidence>
<evidence type="ECO:0000256" key="1">
    <source>
        <dbReference type="ARBA" id="ARBA00000085"/>
    </source>
</evidence>
<feature type="coiled-coil region" evidence="10">
    <location>
        <begin position="262"/>
        <end position="292"/>
    </location>
</feature>
<evidence type="ECO:0000256" key="3">
    <source>
        <dbReference type="ARBA" id="ARBA00012438"/>
    </source>
</evidence>
<evidence type="ECO:0000256" key="6">
    <source>
        <dbReference type="ARBA" id="ARBA00022741"/>
    </source>
</evidence>
<dbReference type="Gene3D" id="3.30.565.10">
    <property type="entry name" value="Histidine kinase-like ATPase, C-terminal domain"/>
    <property type="match status" value="1"/>
</dbReference>
<evidence type="ECO:0000256" key="10">
    <source>
        <dbReference type="SAM" id="Coils"/>
    </source>
</evidence>
<feature type="transmembrane region" description="Helical" evidence="11">
    <location>
        <begin position="25"/>
        <end position="44"/>
    </location>
</feature>
<accession>A0ABU9LWW6</accession>
<dbReference type="Proteomes" id="UP001479606">
    <property type="component" value="Unassembled WGS sequence"/>
</dbReference>
<keyword evidence="15" id="KW-1185">Reference proteome</keyword>
<evidence type="ECO:0000313" key="14">
    <source>
        <dbReference type="EMBL" id="MEL5995050.1"/>
    </source>
</evidence>